<sequence length="132" mass="14492">MVSLAVSSGLQSLFPNDSRGEHLPLRTTEFWYPDVPPSSHYLYDDTFAGRNVSLYDYRPLVRVMFVTVSNAAVVGIDFFYTDDSPIKRLQACPSTAGGDDSVKIPFLIDGLGGERITSFQSDGDFFCASGGY</sequence>
<dbReference type="OrthoDB" id="5273847at2759"/>
<accession>A0A5N7CIU9</accession>
<proteinExistence type="predicted"/>
<reference evidence="1" key="1">
    <citation type="submission" date="2019-04" db="EMBL/GenBank/DDBJ databases">
        <title>Friends and foes A comparative genomics studyof 23 Aspergillus species from section Flavi.</title>
        <authorList>
            <consortium name="DOE Joint Genome Institute"/>
            <person name="Kjaerbolling I."/>
            <person name="Vesth T."/>
            <person name="Frisvad J.C."/>
            <person name="Nybo J.L."/>
            <person name="Theobald S."/>
            <person name="Kildgaard S."/>
            <person name="Isbrandt T."/>
            <person name="Kuo A."/>
            <person name="Sato A."/>
            <person name="Lyhne E.K."/>
            <person name="Kogle M.E."/>
            <person name="Wiebenga A."/>
            <person name="Kun R.S."/>
            <person name="Lubbers R.J."/>
            <person name="Makela M.R."/>
            <person name="Barry K."/>
            <person name="Chovatia M."/>
            <person name="Clum A."/>
            <person name="Daum C."/>
            <person name="Haridas S."/>
            <person name="He G."/>
            <person name="LaButti K."/>
            <person name="Lipzen A."/>
            <person name="Mondo S."/>
            <person name="Riley R."/>
            <person name="Salamov A."/>
            <person name="Simmons B.A."/>
            <person name="Magnuson J.K."/>
            <person name="Henrissat B."/>
            <person name="Mortensen U.H."/>
            <person name="Larsen T.O."/>
            <person name="Devries R.P."/>
            <person name="Grigoriev I.V."/>
            <person name="Machida M."/>
            <person name="Baker S.E."/>
            <person name="Andersen M.R."/>
        </authorList>
    </citation>
    <scope>NUCLEOTIDE SEQUENCE [LARGE SCALE GENOMIC DNA]</scope>
    <source>
        <strain evidence="1">IBT 14317</strain>
    </source>
</reference>
<gene>
    <name evidence="1" type="ORF">BDV23DRAFT_180148</name>
</gene>
<name>A0A5N7CIU9_PETAA</name>
<protein>
    <submittedName>
        <fullName evidence="1">Uncharacterized protein</fullName>
    </submittedName>
</protein>
<dbReference type="Proteomes" id="UP000326877">
    <property type="component" value="Unassembled WGS sequence"/>
</dbReference>
<evidence type="ECO:0000313" key="1">
    <source>
        <dbReference type="EMBL" id="KAE8394035.1"/>
    </source>
</evidence>
<dbReference type="EMBL" id="ML735226">
    <property type="protein sequence ID" value="KAE8394035.1"/>
    <property type="molecule type" value="Genomic_DNA"/>
</dbReference>
<dbReference type="AlphaFoldDB" id="A0A5N7CIU9"/>
<organism evidence="1">
    <name type="scientific">Petromyces alliaceus</name>
    <name type="common">Aspergillus alliaceus</name>
    <dbReference type="NCBI Taxonomy" id="209559"/>
    <lineage>
        <taxon>Eukaryota</taxon>
        <taxon>Fungi</taxon>
        <taxon>Dikarya</taxon>
        <taxon>Ascomycota</taxon>
        <taxon>Pezizomycotina</taxon>
        <taxon>Eurotiomycetes</taxon>
        <taxon>Eurotiomycetidae</taxon>
        <taxon>Eurotiales</taxon>
        <taxon>Aspergillaceae</taxon>
        <taxon>Aspergillus</taxon>
        <taxon>Aspergillus subgen. Circumdati</taxon>
    </lineage>
</organism>